<gene>
    <name evidence="1" type="ORF">Hypma_005183</name>
</gene>
<keyword evidence="2" id="KW-1185">Reference proteome</keyword>
<protein>
    <submittedName>
        <fullName evidence="1">Uncharacterized protein</fullName>
    </submittedName>
</protein>
<sequence>MPLDWLNNILGPSRHVCVASATQMVIAVVGLRTRTYPYTDSLCHRKWCGNQSLECGEVQHGFGCPIMQDDAKLDPLDLAVLILIAQEQRMLGVSASELHCTSVSLPKPHAPGTERAHSDYPAAAVDALTNRDAVMQPMHLERQRVSLILSIENEQPLAEIFAAMMDYALAISGGEEDET</sequence>
<proteinExistence type="predicted"/>
<dbReference type="Proteomes" id="UP000076154">
    <property type="component" value="Unassembled WGS sequence"/>
</dbReference>
<comment type="caution">
    <text evidence="1">The sequence shown here is derived from an EMBL/GenBank/DDBJ whole genome shotgun (WGS) entry which is preliminary data.</text>
</comment>
<dbReference type="InParanoid" id="A0A369J3C2"/>
<reference evidence="1" key="1">
    <citation type="submission" date="2018-04" db="EMBL/GenBank/DDBJ databases">
        <title>Whole genome sequencing of Hypsizygus marmoreus.</title>
        <authorList>
            <person name="Choi I.-G."/>
            <person name="Min B."/>
            <person name="Kim J.-G."/>
            <person name="Kim S."/>
            <person name="Oh Y.-L."/>
            <person name="Kong W.-S."/>
            <person name="Park H."/>
            <person name="Jeong J."/>
            <person name="Song E.-S."/>
        </authorList>
    </citation>
    <scope>NUCLEOTIDE SEQUENCE [LARGE SCALE GENOMIC DNA]</scope>
    <source>
        <strain evidence="1">51987-8</strain>
    </source>
</reference>
<dbReference type="EMBL" id="LUEZ02000204">
    <property type="protein sequence ID" value="RDB15137.1"/>
    <property type="molecule type" value="Genomic_DNA"/>
</dbReference>
<name>A0A369J3C2_HYPMA</name>
<dbReference type="OrthoDB" id="2976798at2759"/>
<evidence type="ECO:0000313" key="1">
    <source>
        <dbReference type="EMBL" id="RDB15137.1"/>
    </source>
</evidence>
<accession>A0A369J3C2</accession>
<evidence type="ECO:0000313" key="2">
    <source>
        <dbReference type="Proteomes" id="UP000076154"/>
    </source>
</evidence>
<organism evidence="1 2">
    <name type="scientific">Hypsizygus marmoreus</name>
    <name type="common">White beech mushroom</name>
    <name type="synonym">Agaricus marmoreus</name>
    <dbReference type="NCBI Taxonomy" id="39966"/>
    <lineage>
        <taxon>Eukaryota</taxon>
        <taxon>Fungi</taxon>
        <taxon>Dikarya</taxon>
        <taxon>Basidiomycota</taxon>
        <taxon>Agaricomycotina</taxon>
        <taxon>Agaricomycetes</taxon>
        <taxon>Agaricomycetidae</taxon>
        <taxon>Agaricales</taxon>
        <taxon>Tricholomatineae</taxon>
        <taxon>Lyophyllaceae</taxon>
        <taxon>Hypsizygus</taxon>
    </lineage>
</organism>
<dbReference type="AlphaFoldDB" id="A0A369J3C2"/>